<dbReference type="AlphaFoldDB" id="A0AAN8NPR7"/>
<dbReference type="EMBL" id="JAWJWE010000038">
    <property type="protein sequence ID" value="KAK6623276.1"/>
    <property type="molecule type" value="Genomic_DNA"/>
</dbReference>
<name>A0AAN8NPR7_POLSC</name>
<sequence>MRNLNFYIQDKHRSEEGNSIRVHIAPVQIQVRQALLGRFRPQSCSCEDQEETAEELRNLVPSV</sequence>
<evidence type="ECO:0000313" key="1">
    <source>
        <dbReference type="EMBL" id="KAK6623276.1"/>
    </source>
</evidence>
<accession>A0AAN8NPR7</accession>
<proteinExistence type="predicted"/>
<protein>
    <submittedName>
        <fullName evidence="1">Uncharacterized protein</fullName>
    </submittedName>
</protein>
<organism evidence="1 2">
    <name type="scientific">Polyplax serrata</name>
    <name type="common">Common mouse louse</name>
    <dbReference type="NCBI Taxonomy" id="468196"/>
    <lineage>
        <taxon>Eukaryota</taxon>
        <taxon>Metazoa</taxon>
        <taxon>Ecdysozoa</taxon>
        <taxon>Arthropoda</taxon>
        <taxon>Hexapoda</taxon>
        <taxon>Insecta</taxon>
        <taxon>Pterygota</taxon>
        <taxon>Neoptera</taxon>
        <taxon>Paraneoptera</taxon>
        <taxon>Psocodea</taxon>
        <taxon>Troctomorpha</taxon>
        <taxon>Phthiraptera</taxon>
        <taxon>Anoplura</taxon>
        <taxon>Polyplacidae</taxon>
        <taxon>Polyplax</taxon>
    </lineage>
</organism>
<comment type="caution">
    <text evidence="1">The sequence shown here is derived from an EMBL/GenBank/DDBJ whole genome shotgun (WGS) entry which is preliminary data.</text>
</comment>
<dbReference type="Proteomes" id="UP001372834">
    <property type="component" value="Unassembled WGS sequence"/>
</dbReference>
<reference evidence="1 2" key="1">
    <citation type="submission" date="2023-10" db="EMBL/GenBank/DDBJ databases">
        <title>Genomes of two closely related lineages of the louse Polyplax serrata with different host specificities.</title>
        <authorList>
            <person name="Martinu J."/>
            <person name="Tarabai H."/>
            <person name="Stefka J."/>
            <person name="Hypsa V."/>
        </authorList>
    </citation>
    <scope>NUCLEOTIDE SEQUENCE [LARGE SCALE GENOMIC DNA]</scope>
    <source>
        <strain evidence="1">HR10_N</strain>
    </source>
</reference>
<evidence type="ECO:0000313" key="2">
    <source>
        <dbReference type="Proteomes" id="UP001372834"/>
    </source>
</evidence>
<gene>
    <name evidence="1" type="ORF">RUM43_009128</name>
</gene>